<dbReference type="SUPFAM" id="SSF53335">
    <property type="entry name" value="S-adenosyl-L-methionine-dependent methyltransferases"/>
    <property type="match status" value="1"/>
</dbReference>
<dbReference type="InterPro" id="IPR041698">
    <property type="entry name" value="Methyltransf_25"/>
</dbReference>
<reference evidence="3 4" key="1">
    <citation type="submission" date="2016-07" db="EMBL/GenBank/DDBJ databases">
        <title>Revisiting the taxonomy of the Elizabethkingia Genus using Whole-Genome Sequencing, Optical Mapping, and MALDI-TOF, along with proposal of three novel Elizabethkingia species: Elizabethkingia bruuniana sp. nov., Elizabethkingia ursingii sp. nov., and Elizabethkingia occulta sp. nov.</title>
        <authorList>
            <person name="Nicholson A.C."/>
        </authorList>
    </citation>
    <scope>NUCLEOTIDE SEQUENCE [LARGE SCALE GENOMIC DNA]</scope>
    <source>
        <strain evidence="3 4">F3201</strain>
    </source>
</reference>
<dbReference type="PANTHER" id="PTHR43861">
    <property type="entry name" value="TRANS-ACONITATE 2-METHYLTRANSFERASE-RELATED"/>
    <property type="match status" value="1"/>
</dbReference>
<protein>
    <submittedName>
        <fullName evidence="3">Methyltransferase</fullName>
    </submittedName>
</protein>
<gene>
    <name evidence="3" type="ORF">BBD32_01280</name>
</gene>
<dbReference type="RefSeq" id="WP_078394795.1">
    <property type="nucleotide sequence ID" value="NZ_CP016374.1"/>
</dbReference>
<evidence type="ECO:0000313" key="3">
    <source>
        <dbReference type="EMBL" id="AQX00192.1"/>
    </source>
</evidence>
<dbReference type="InterPro" id="IPR029063">
    <property type="entry name" value="SAM-dependent_MTases_sf"/>
</dbReference>
<evidence type="ECO:0000313" key="4">
    <source>
        <dbReference type="Proteomes" id="UP000190848"/>
    </source>
</evidence>
<dbReference type="AlphaFoldDB" id="A0AAU8URY1"/>
<name>A0AAU8URY1_9FLAO</name>
<dbReference type="Gene3D" id="3.40.50.150">
    <property type="entry name" value="Vaccinia Virus protein VP39"/>
    <property type="match status" value="1"/>
</dbReference>
<dbReference type="CDD" id="cd02440">
    <property type="entry name" value="AdoMet_MTases"/>
    <property type="match status" value="1"/>
</dbReference>
<sequence>MKQNIYDNPEFFEAYKELRDQDKGINELLEQPVMKRLMYNANGKSILDIGCGFGHQIQSVLKQNPLAVTGIDISEKMIAEAKRRLEDSRVSLQCIAIEDYTIVPETFDIVISSMALHYIENIRPLLHKIYKGLDNKGQFLFSVEHPVCTAAQNGWTKVNGNPSWLLQQYAKEGIRKQNWFVDGVIKYHRKLSTLVNELSETGFTIRNIEEPTPDDALIMLRPDFKLHVERPPIVIFNCIKE</sequence>
<feature type="domain" description="Methyltransferase" evidence="2">
    <location>
        <begin position="46"/>
        <end position="137"/>
    </location>
</feature>
<dbReference type="EMBL" id="CP016374">
    <property type="protein sequence ID" value="AQX00192.1"/>
    <property type="molecule type" value="Genomic_DNA"/>
</dbReference>
<evidence type="ECO:0000259" key="2">
    <source>
        <dbReference type="Pfam" id="PF13649"/>
    </source>
</evidence>
<dbReference type="GO" id="GO:0032259">
    <property type="term" value="P:methylation"/>
    <property type="evidence" value="ECO:0007669"/>
    <property type="project" value="UniProtKB-KW"/>
</dbReference>
<keyword evidence="1" id="KW-0808">Transferase</keyword>
<keyword evidence="3" id="KW-0489">Methyltransferase</keyword>
<accession>A0AAU8URY1</accession>
<dbReference type="GO" id="GO:0008168">
    <property type="term" value="F:methyltransferase activity"/>
    <property type="evidence" value="ECO:0007669"/>
    <property type="project" value="UniProtKB-KW"/>
</dbReference>
<evidence type="ECO:0000256" key="1">
    <source>
        <dbReference type="ARBA" id="ARBA00022679"/>
    </source>
</evidence>
<proteinExistence type="predicted"/>
<dbReference type="Proteomes" id="UP000190848">
    <property type="component" value="Chromosome"/>
</dbReference>
<organism evidence="3 4">
    <name type="scientific">Elizabethkingia anophelis</name>
    <dbReference type="NCBI Taxonomy" id="1117645"/>
    <lineage>
        <taxon>Bacteria</taxon>
        <taxon>Pseudomonadati</taxon>
        <taxon>Bacteroidota</taxon>
        <taxon>Flavobacteriia</taxon>
        <taxon>Flavobacteriales</taxon>
        <taxon>Weeksellaceae</taxon>
        <taxon>Elizabethkingia</taxon>
    </lineage>
</organism>
<dbReference type="Pfam" id="PF13649">
    <property type="entry name" value="Methyltransf_25"/>
    <property type="match status" value="1"/>
</dbReference>